<protein>
    <submittedName>
        <fullName evidence="1">Uncharacterized protein</fullName>
    </submittedName>
</protein>
<name>A0ABN9XID4_9DINO</name>
<keyword evidence="2" id="KW-1185">Reference proteome</keyword>
<gene>
    <name evidence="1" type="ORF">PCOR1329_LOCUS76005</name>
</gene>
<evidence type="ECO:0000313" key="1">
    <source>
        <dbReference type="EMBL" id="CAK0897975.1"/>
    </source>
</evidence>
<proteinExistence type="predicted"/>
<organism evidence="1 2">
    <name type="scientific">Prorocentrum cordatum</name>
    <dbReference type="NCBI Taxonomy" id="2364126"/>
    <lineage>
        <taxon>Eukaryota</taxon>
        <taxon>Sar</taxon>
        <taxon>Alveolata</taxon>
        <taxon>Dinophyceae</taxon>
        <taxon>Prorocentrales</taxon>
        <taxon>Prorocentraceae</taxon>
        <taxon>Prorocentrum</taxon>
    </lineage>
</organism>
<dbReference type="InterPro" id="IPR036691">
    <property type="entry name" value="Endo/exonu/phosph_ase_sf"/>
</dbReference>
<dbReference type="EMBL" id="CAUYUJ010020412">
    <property type="protein sequence ID" value="CAK0897975.1"/>
    <property type="molecule type" value="Genomic_DNA"/>
</dbReference>
<reference evidence="1" key="1">
    <citation type="submission" date="2023-10" db="EMBL/GenBank/DDBJ databases">
        <authorList>
            <person name="Chen Y."/>
            <person name="Shah S."/>
            <person name="Dougan E. K."/>
            <person name="Thang M."/>
            <person name="Chan C."/>
        </authorList>
    </citation>
    <scope>NUCLEOTIDE SEQUENCE [LARGE SCALE GENOMIC DNA]</scope>
</reference>
<sequence>MAAAPSLRTRAGRPFRALPLLVGVFNPLSALGDRAEDIADEAANFDVFALVGTQSKAPPGYTHGLQSDVRARLIVDSGWGPGVFTNKSAGCWIMWGRRFDKSHLRRVFETPAALQGRLLAARCKNGLMDITAVAMYFPPKPKTAKAATHYRETCTHMTQWLDQVLLSTPHPSLPIILTDLSDGIGNSATKSNGYVGEGVIKKEAATKEFFKGAGECLREVLYRHHMAVYSDTLDPTWFGKNEETSRLDCVIGPVSWKEACTKAAPLLRMGRRLQCIPDRQLRDHVLVHATIMHDKLATCDDPEASLQREKWNLDSLVYALRHGDLKHDFLTKLNEALQDDVPRWVQLGMQETPDAISEYLEQNM</sequence>
<comment type="caution">
    <text evidence="1">The sequence shown here is derived from an EMBL/GenBank/DDBJ whole genome shotgun (WGS) entry which is preliminary data.</text>
</comment>
<evidence type="ECO:0000313" key="2">
    <source>
        <dbReference type="Proteomes" id="UP001189429"/>
    </source>
</evidence>
<accession>A0ABN9XID4</accession>
<dbReference type="Gene3D" id="3.60.10.10">
    <property type="entry name" value="Endonuclease/exonuclease/phosphatase"/>
    <property type="match status" value="1"/>
</dbReference>
<feature type="non-terminal residue" evidence="1">
    <location>
        <position position="364"/>
    </location>
</feature>
<dbReference type="Proteomes" id="UP001189429">
    <property type="component" value="Unassembled WGS sequence"/>
</dbReference>